<accession>A0A6C0M4S6</accession>
<organism evidence="2">
    <name type="scientific">viral metagenome</name>
    <dbReference type="NCBI Taxonomy" id="1070528"/>
    <lineage>
        <taxon>unclassified sequences</taxon>
        <taxon>metagenomes</taxon>
        <taxon>organismal metagenomes</taxon>
    </lineage>
</organism>
<proteinExistence type="predicted"/>
<dbReference type="InterPro" id="IPR029044">
    <property type="entry name" value="Nucleotide-diphossugar_trans"/>
</dbReference>
<evidence type="ECO:0000313" key="2">
    <source>
        <dbReference type="EMBL" id="QHU36442.1"/>
    </source>
</evidence>
<feature type="region of interest" description="Disordered" evidence="1">
    <location>
        <begin position="431"/>
        <end position="453"/>
    </location>
</feature>
<dbReference type="Gene3D" id="3.90.550.10">
    <property type="entry name" value="Spore Coat Polysaccharide Biosynthesis Protein SpsA, Chain A"/>
    <property type="match status" value="1"/>
</dbReference>
<reference evidence="2" key="1">
    <citation type="journal article" date="2020" name="Nature">
        <title>Giant virus diversity and host interactions through global metagenomics.</title>
        <authorList>
            <person name="Schulz F."/>
            <person name="Roux S."/>
            <person name="Paez-Espino D."/>
            <person name="Jungbluth S."/>
            <person name="Walsh D.A."/>
            <person name="Denef V.J."/>
            <person name="McMahon K.D."/>
            <person name="Konstantinidis K.T."/>
            <person name="Eloe-Fadrosh E.A."/>
            <person name="Kyrpides N.C."/>
            <person name="Woyke T."/>
        </authorList>
    </citation>
    <scope>NUCLEOTIDE SEQUENCE</scope>
    <source>
        <strain evidence="2">GVMAG-S-1035231-58</strain>
    </source>
</reference>
<name>A0A6C0M4S6_9ZZZZ</name>
<sequence>MKILLKCPTRARPQKVMDTLNKYMNLANRPDQIGVLVSCDTDDTTMTRNLVREELTRILSKAAWSNIVYGNSKSKIEACNADVASVPWEWDVIVLVSDDMIPQVKGYDDVIRSHMMTFPSTDAILWFNDGFQQDKLNTLTVFGRKMYDSFGYLYNPAYTSLFCDTELTDLCRTKLKDTCLYVPYCIIRHEHPATGYGGMDGLYQTNNQYFEKDLKTYISRKMYEYDWSVLIPTIPGREERLQTLIKRIRHMCSVHEIKVEICLNFDNREKSVGLKRQTLLQSAQGKYMSFVDDDDELTDFYFEDLKATIEGAYECMRLRGSITPYTFTHSIANVITGFMARGEEFLRPPNHLNPMMTEIAKFIPFKDATRGEDLDWTLTLARHGFLKNEYMPSHDRIHYVYNVRTPVNQQTIEYQQTHTYEEMLQRIWIGANPPPRPQSRGGLRLGTAGFTRA</sequence>
<dbReference type="EMBL" id="MN740639">
    <property type="protein sequence ID" value="QHU36442.1"/>
    <property type="molecule type" value="Genomic_DNA"/>
</dbReference>
<protein>
    <submittedName>
        <fullName evidence="2">Uncharacterized protein</fullName>
    </submittedName>
</protein>
<evidence type="ECO:0000256" key="1">
    <source>
        <dbReference type="SAM" id="MobiDB-lite"/>
    </source>
</evidence>
<dbReference type="AlphaFoldDB" id="A0A6C0M4S6"/>
<dbReference type="SUPFAM" id="SSF53448">
    <property type="entry name" value="Nucleotide-diphospho-sugar transferases"/>
    <property type="match status" value="2"/>
</dbReference>